<proteinExistence type="predicted"/>
<sequence>MAYTACFLHRQALTTTPAKSLPSSQRQVFNLKPSQLFCRAQKQQAVPEGDNSVVSRRLALTVLIGAAAVGSKVAPADAAYGEAGKWMFIRSILSHDENLLFVSIPNSVLRYDPVASDSVCTCMGMFNAPAMLLMANFSN</sequence>
<organism evidence="1">
    <name type="scientific">Rhizophora mucronata</name>
    <name type="common">Asiatic mangrove</name>
    <dbReference type="NCBI Taxonomy" id="61149"/>
    <lineage>
        <taxon>Eukaryota</taxon>
        <taxon>Viridiplantae</taxon>
        <taxon>Streptophyta</taxon>
        <taxon>Embryophyta</taxon>
        <taxon>Tracheophyta</taxon>
        <taxon>Spermatophyta</taxon>
        <taxon>Magnoliopsida</taxon>
        <taxon>eudicotyledons</taxon>
        <taxon>Gunneridae</taxon>
        <taxon>Pentapetalae</taxon>
        <taxon>rosids</taxon>
        <taxon>fabids</taxon>
        <taxon>Malpighiales</taxon>
        <taxon>Rhizophoraceae</taxon>
        <taxon>Rhizophora</taxon>
    </lineage>
</organism>
<protein>
    <submittedName>
        <fullName evidence="1">Photosystem II oxygen-evolving complex protein 2</fullName>
    </submittedName>
</protein>
<dbReference type="AlphaFoldDB" id="A0A2P2IQH9"/>
<dbReference type="EMBL" id="GGEC01002974">
    <property type="protein sequence ID" value="MBW83457.1"/>
    <property type="molecule type" value="Transcribed_RNA"/>
</dbReference>
<evidence type="ECO:0000313" key="1">
    <source>
        <dbReference type="EMBL" id="MBW83457.1"/>
    </source>
</evidence>
<reference evidence="1" key="1">
    <citation type="submission" date="2018-02" db="EMBL/GenBank/DDBJ databases">
        <title>Rhizophora mucronata_Transcriptome.</title>
        <authorList>
            <person name="Meera S.P."/>
            <person name="Sreeshan A."/>
            <person name="Augustine A."/>
        </authorList>
    </citation>
    <scope>NUCLEOTIDE SEQUENCE</scope>
    <source>
        <tissue evidence="1">Leaf</tissue>
    </source>
</reference>
<name>A0A2P2IQH9_RHIMU</name>
<accession>A0A2P2IQH9</accession>